<evidence type="ECO:0000313" key="2">
    <source>
        <dbReference type="EMBL" id="CAD7705240.1"/>
    </source>
</evidence>
<keyword evidence="1" id="KW-1133">Transmembrane helix</keyword>
<dbReference type="EMBL" id="CAJHUC010003058">
    <property type="protein sequence ID" value="CAD7705240.1"/>
    <property type="molecule type" value="Genomic_DNA"/>
</dbReference>
<reference evidence="2" key="1">
    <citation type="submission" date="2020-12" db="EMBL/GenBank/DDBJ databases">
        <authorList>
            <person name="Iha C."/>
        </authorList>
    </citation>
    <scope>NUCLEOTIDE SEQUENCE</scope>
</reference>
<accession>A0A8S1JBU0</accession>
<evidence type="ECO:0008006" key="4">
    <source>
        <dbReference type="Google" id="ProtNLM"/>
    </source>
</evidence>
<keyword evidence="3" id="KW-1185">Reference proteome</keyword>
<organism evidence="2 3">
    <name type="scientific">Ostreobium quekettii</name>
    <dbReference type="NCBI Taxonomy" id="121088"/>
    <lineage>
        <taxon>Eukaryota</taxon>
        <taxon>Viridiplantae</taxon>
        <taxon>Chlorophyta</taxon>
        <taxon>core chlorophytes</taxon>
        <taxon>Ulvophyceae</taxon>
        <taxon>TCBD clade</taxon>
        <taxon>Bryopsidales</taxon>
        <taxon>Ostreobineae</taxon>
        <taxon>Ostreobiaceae</taxon>
        <taxon>Ostreobium</taxon>
    </lineage>
</organism>
<evidence type="ECO:0000313" key="3">
    <source>
        <dbReference type="Proteomes" id="UP000708148"/>
    </source>
</evidence>
<evidence type="ECO:0000256" key="1">
    <source>
        <dbReference type="SAM" id="Phobius"/>
    </source>
</evidence>
<keyword evidence="1" id="KW-0472">Membrane</keyword>
<sequence>MGGPTRLPLRMKAPLVGRCTPFWCAKPPFRNLVDRCWRTRYGPEERRLRCRVARCLASSSEVGIEVGRSEGRQAVERNGQPVWENEWAFRCARIAGSMFLSCCLLAALHCTAVPSGRFASLAAHGTARMTSAGVREAVRGGWAGLWAGTLHTLCGPDHLAGLTPLTLGKSQSIAAALGALWGFGHSTGQLLLGLAFIFLKERFQGIVPVLSKWSGAIVGCTLIAIGLVGLYESMQVEEHVDVPGGSALVAGLDGQGSTDGAMAKRRGLGTYMMGFVYGLHPDALFVVLPALALPTRLGAFMYIGMFVFGTVMAMGGYSLAIGTASEAAAKERPLLLRHLSTIAAGLAILVGIVALLTGFGFELPG</sequence>
<protein>
    <recommendedName>
        <fullName evidence="4">Urease accessory protein UreH-like transmembrane domain-containing protein</fullName>
    </recommendedName>
</protein>
<gene>
    <name evidence="2" type="ORF">OSTQU699_LOCUS10595</name>
</gene>
<comment type="caution">
    <text evidence="2">The sequence shown here is derived from an EMBL/GenBank/DDBJ whole genome shotgun (WGS) entry which is preliminary data.</text>
</comment>
<dbReference type="PANTHER" id="PTHR33876">
    <property type="entry name" value="UNNAMED PRODUCT"/>
    <property type="match status" value="1"/>
</dbReference>
<dbReference type="Proteomes" id="UP000708148">
    <property type="component" value="Unassembled WGS sequence"/>
</dbReference>
<proteinExistence type="predicted"/>
<name>A0A8S1JBU0_9CHLO</name>
<feature type="transmembrane region" description="Helical" evidence="1">
    <location>
        <begin position="341"/>
        <end position="361"/>
    </location>
</feature>
<dbReference type="OrthoDB" id="669460at2759"/>
<dbReference type="InterPro" id="IPR052776">
    <property type="entry name" value="Chloro_ReproSupport/MetalTrans"/>
</dbReference>
<dbReference type="AlphaFoldDB" id="A0A8S1JBU0"/>
<feature type="transmembrane region" description="Helical" evidence="1">
    <location>
        <begin position="271"/>
        <end position="293"/>
    </location>
</feature>
<dbReference type="PANTHER" id="PTHR33876:SF4">
    <property type="entry name" value="CHLOROPLAST PROTEIN FOR GROWTH AND FERTILITY 2"/>
    <property type="match status" value="1"/>
</dbReference>
<keyword evidence="1" id="KW-0812">Transmembrane</keyword>
<feature type="transmembrane region" description="Helical" evidence="1">
    <location>
        <begin position="210"/>
        <end position="231"/>
    </location>
</feature>
<feature type="transmembrane region" description="Helical" evidence="1">
    <location>
        <begin position="173"/>
        <end position="198"/>
    </location>
</feature>
<feature type="transmembrane region" description="Helical" evidence="1">
    <location>
        <begin position="299"/>
        <end position="320"/>
    </location>
</feature>